<dbReference type="InterPro" id="IPR029052">
    <property type="entry name" value="Metallo-depent_PP-like"/>
</dbReference>
<dbReference type="PIRSF" id="PIRSF004789">
    <property type="entry name" value="DR1281"/>
    <property type="match status" value="1"/>
</dbReference>
<keyword evidence="2" id="KW-1185">Reference proteome</keyword>
<dbReference type="PANTHER" id="PTHR36303:SF1">
    <property type="entry name" value="2',3'-CYCLIC-NUCLEOTIDE 2'-PHOSPHODIESTERASE"/>
    <property type="match status" value="1"/>
</dbReference>
<gene>
    <name evidence="1" type="ORF">UREOM_1080</name>
</gene>
<proteinExistence type="predicted"/>
<dbReference type="EMBL" id="BAABQM010000001">
    <property type="protein sequence ID" value="GAA5414397.1"/>
    <property type="molecule type" value="Genomic_DNA"/>
</dbReference>
<evidence type="ECO:0000313" key="1">
    <source>
        <dbReference type="EMBL" id="GAA5414397.1"/>
    </source>
</evidence>
<dbReference type="Gene3D" id="3.60.21.10">
    <property type="match status" value="1"/>
</dbReference>
<evidence type="ECO:0000313" key="2">
    <source>
        <dbReference type="Proteomes" id="UP001449582"/>
    </source>
</evidence>
<accession>A0ABP9U625</accession>
<dbReference type="InterPro" id="IPR005235">
    <property type="entry name" value="YmdB-like"/>
</dbReference>
<dbReference type="PANTHER" id="PTHR36303">
    <property type="entry name" value="2',3'-CYCLIC-NUCLEOTIDE 2'-PHOSPHODIESTERASE"/>
    <property type="match status" value="1"/>
</dbReference>
<dbReference type="Proteomes" id="UP001449582">
    <property type="component" value="Unassembled WGS sequence"/>
</dbReference>
<name>A0ABP9U625_9BACT</name>
<protein>
    <submittedName>
        <fullName evidence="1">TIGR00282 family metallophosphoesterase</fullName>
    </submittedName>
</protein>
<dbReference type="RefSeq" id="WP_353289562.1">
    <property type="nucleotide sequence ID" value="NZ_BAABQM010000001.1"/>
</dbReference>
<dbReference type="Pfam" id="PF13277">
    <property type="entry name" value="YmdB"/>
    <property type="match status" value="1"/>
</dbReference>
<comment type="caution">
    <text evidence="1">The sequence shown here is derived from an EMBL/GenBank/DDBJ whole genome shotgun (WGS) entry which is preliminary data.</text>
</comment>
<organism evidence="1 2">
    <name type="scientific">Ureaplasma ceti</name>
    <dbReference type="NCBI Taxonomy" id="3119530"/>
    <lineage>
        <taxon>Bacteria</taxon>
        <taxon>Bacillati</taxon>
        <taxon>Mycoplasmatota</taxon>
        <taxon>Mycoplasmoidales</taxon>
        <taxon>Mycoplasmoidaceae</taxon>
        <taxon>Ureaplasma</taxon>
    </lineage>
</organism>
<sequence>MKILFIGDIFASTGRRAVQEILPNLKKSEHIDFVIANAENTTNCKGLSIEHYKDLMSYGVDFFTMGNHTWSRKEIYEILDTQPNIIRPFNVNTLHDFGKHGIGSRVVEVQGKTIRITNLLGSSVHFNEIQTNPFFVLQSLVRNEKKTDFHIVDFHAETTAEKSALFYEFKGKVDAILGTHTHIQTADNRIRKHTAFITDVGSTGPADGIIGGKAELMVNRFKGINERIILEEQGGYFQFCAVILDLDTENNVVTDIKRVYIYEEDLINQNKVN</sequence>
<dbReference type="SUPFAM" id="SSF56300">
    <property type="entry name" value="Metallo-dependent phosphatases"/>
    <property type="match status" value="1"/>
</dbReference>
<reference evidence="1" key="1">
    <citation type="submission" date="2024-02" db="EMBL/GenBank/DDBJ databases">
        <title>Draft genome sequence of new strains in genus Ureaplasma.</title>
        <authorList>
            <person name="Nakajima Y."/>
            <person name="Segawa T."/>
        </authorList>
    </citation>
    <scope>NUCLEOTIDE SEQUENCE [LARGE SCALE GENOMIC DNA]</scope>
    <source>
        <strain evidence="1">OM1</strain>
    </source>
</reference>
<dbReference type="NCBIfam" id="TIGR00282">
    <property type="entry name" value="TIGR00282 family metallophosphoesterase"/>
    <property type="match status" value="1"/>
</dbReference>